<dbReference type="InterPro" id="IPR001279">
    <property type="entry name" value="Metallo-B-lactamas"/>
</dbReference>
<gene>
    <name evidence="2" type="ORF">NS226_00175</name>
</gene>
<organism evidence="2 3">
    <name type="scientific">Aureimonas ureilytica</name>
    <dbReference type="NCBI Taxonomy" id="401562"/>
    <lineage>
        <taxon>Bacteria</taxon>
        <taxon>Pseudomonadati</taxon>
        <taxon>Pseudomonadota</taxon>
        <taxon>Alphaproteobacteria</taxon>
        <taxon>Hyphomicrobiales</taxon>
        <taxon>Aurantimonadaceae</taxon>
        <taxon>Aureimonas</taxon>
    </lineage>
</organism>
<evidence type="ECO:0000313" key="2">
    <source>
        <dbReference type="EMBL" id="KTQ98668.1"/>
    </source>
</evidence>
<dbReference type="PATRIC" id="fig|401562.3.peg.41"/>
<reference evidence="2 3" key="1">
    <citation type="journal article" date="2016" name="Front. Microbiol.">
        <title>Genomic Resource of Rice Seed Associated Bacteria.</title>
        <authorList>
            <person name="Midha S."/>
            <person name="Bansal K."/>
            <person name="Sharma S."/>
            <person name="Kumar N."/>
            <person name="Patil P.P."/>
            <person name="Chaudhry V."/>
            <person name="Patil P.B."/>
        </authorList>
    </citation>
    <scope>NUCLEOTIDE SEQUENCE [LARGE SCALE GENOMIC DNA]</scope>
    <source>
        <strain evidence="2 3">NS226</strain>
    </source>
</reference>
<dbReference type="PANTHER" id="PTHR46018">
    <property type="entry name" value="ZINC PHOSPHODIESTERASE ELAC PROTEIN 1"/>
    <property type="match status" value="1"/>
</dbReference>
<dbReference type="EMBL" id="LDPZ01000001">
    <property type="protein sequence ID" value="KTQ98668.1"/>
    <property type="molecule type" value="Genomic_DNA"/>
</dbReference>
<accession>A0A147DAV6</accession>
<proteinExistence type="predicted"/>
<feature type="domain" description="Metallo-beta-lactamase" evidence="1">
    <location>
        <begin position="229"/>
        <end position="306"/>
    </location>
</feature>
<evidence type="ECO:0000313" key="3">
    <source>
        <dbReference type="Proteomes" id="UP000078272"/>
    </source>
</evidence>
<dbReference type="NCBIfam" id="NF002558">
    <property type="entry name" value="PRK02126.1"/>
    <property type="match status" value="1"/>
</dbReference>
<dbReference type="STRING" id="401562.NS365_04785"/>
<dbReference type="AlphaFoldDB" id="A0A147DAV6"/>
<evidence type="ECO:0000259" key="1">
    <source>
        <dbReference type="Pfam" id="PF12706"/>
    </source>
</evidence>
<dbReference type="OrthoDB" id="9800940at2"/>
<dbReference type="Proteomes" id="UP000078272">
    <property type="component" value="Unassembled WGS sequence"/>
</dbReference>
<protein>
    <recommendedName>
        <fullName evidence="1">Metallo-beta-lactamase domain-containing protein</fullName>
    </recommendedName>
</protein>
<dbReference type="Pfam" id="PF12706">
    <property type="entry name" value="Lactamase_B_2"/>
    <property type="match status" value="1"/>
</dbReference>
<sequence>MVALVQPRLVNGPSGDSTLYLDFAFGQRAMLFDLGDIHALSPREVGRITHVFVSHLHMDHFAGFDRLLRLRLNTPGRIRLVGPPGLSEGVAHKLAAYRWNLLGDTSPDFALEALDWREGGFVAAALFRARDGFAGCPSMLPDLPPDLVWQEAGLVVEAVELDHGIPSLAFALQERLRVNVQKARLDEMGLAVGPWLSRAKERLRAGESGAVEGPDGQTLSLETLVQAGALQTADGQRIAYVTDAGWIEANRQRIRTIAQDADTLFIEAGFLDADREIANGRQHLTAAQAGSLAREAGARRAVPHHFSPRYETREEELTAEFEAAYRRSGEA</sequence>
<dbReference type="RefSeq" id="WP_058633275.1">
    <property type="nucleotide sequence ID" value="NZ_LDPZ01000001.1"/>
</dbReference>
<comment type="caution">
    <text evidence="2">The sequence shown here is derived from an EMBL/GenBank/DDBJ whole genome shotgun (WGS) entry which is preliminary data.</text>
</comment>
<dbReference type="InterPro" id="IPR036866">
    <property type="entry name" value="RibonucZ/Hydroxyglut_hydro"/>
</dbReference>
<dbReference type="PANTHER" id="PTHR46018:SF7">
    <property type="entry name" value="RIBONUCLEASE Z"/>
    <property type="match status" value="1"/>
</dbReference>
<name>A0A147DAV6_9HYPH</name>
<dbReference type="GO" id="GO:0042781">
    <property type="term" value="F:3'-tRNA processing endoribonuclease activity"/>
    <property type="evidence" value="ECO:0007669"/>
    <property type="project" value="TreeGrafter"/>
</dbReference>
<dbReference type="Gene3D" id="3.60.15.10">
    <property type="entry name" value="Ribonuclease Z/Hydroxyacylglutathione hydrolase-like"/>
    <property type="match status" value="1"/>
</dbReference>
<dbReference type="SUPFAM" id="SSF56281">
    <property type="entry name" value="Metallo-hydrolase/oxidoreductase"/>
    <property type="match status" value="1"/>
</dbReference>